<evidence type="ECO:0000256" key="11">
    <source>
        <dbReference type="ARBA" id="ARBA00022839"/>
    </source>
</evidence>
<feature type="domain" description="SAP" evidence="19">
    <location>
        <begin position="695"/>
        <end position="729"/>
    </location>
</feature>
<dbReference type="EC" id="3.1.4.1" evidence="17"/>
<dbReference type="Gene3D" id="1.25.40.10">
    <property type="entry name" value="Tetratricopeptide repeat domain"/>
    <property type="match status" value="1"/>
</dbReference>
<dbReference type="GO" id="GO:0008409">
    <property type="term" value="F:5'-3' exonuclease activity"/>
    <property type="evidence" value="ECO:0007669"/>
    <property type="project" value="TreeGrafter"/>
</dbReference>
<comment type="similarity">
    <text evidence="3 17">Belongs to the FAN1 family.</text>
</comment>
<keyword evidence="16 17" id="KW-0539">Nucleus</keyword>
<accession>A0AAW0W7L3</accession>
<keyword evidence="12 17" id="KW-0460">Magnesium</keyword>
<comment type="caution">
    <text evidence="20">The sequence shown here is derived from an EMBL/GenBank/DDBJ whole genome shotgun (WGS) entry which is preliminary data.</text>
</comment>
<feature type="compositionally biased region" description="Basic residues" evidence="18">
    <location>
        <begin position="1248"/>
        <end position="1258"/>
    </location>
</feature>
<evidence type="ECO:0000256" key="3">
    <source>
        <dbReference type="ARBA" id="ARBA00005533"/>
    </source>
</evidence>
<dbReference type="FunFam" id="3.40.1350.10:FF:000004">
    <property type="entry name" value="Fanconi-associated nuclease"/>
    <property type="match status" value="1"/>
</dbReference>
<dbReference type="InterPro" id="IPR049126">
    <property type="entry name" value="FAN1-like_TPR"/>
</dbReference>
<evidence type="ECO:0000256" key="17">
    <source>
        <dbReference type="RuleBase" id="RU365033"/>
    </source>
</evidence>
<feature type="region of interest" description="Disordered" evidence="18">
    <location>
        <begin position="71"/>
        <end position="101"/>
    </location>
</feature>
<evidence type="ECO:0000256" key="18">
    <source>
        <dbReference type="SAM" id="MobiDB-lite"/>
    </source>
</evidence>
<evidence type="ECO:0000256" key="13">
    <source>
        <dbReference type="ARBA" id="ARBA00023054"/>
    </source>
</evidence>
<feature type="compositionally biased region" description="Basic and acidic residues" evidence="18">
    <location>
        <begin position="351"/>
        <end position="363"/>
    </location>
</feature>
<feature type="compositionally biased region" description="Low complexity" evidence="18">
    <location>
        <begin position="424"/>
        <end position="438"/>
    </location>
</feature>
<evidence type="ECO:0000256" key="5">
    <source>
        <dbReference type="ARBA" id="ARBA00022723"/>
    </source>
</evidence>
<protein>
    <recommendedName>
        <fullName evidence="17">Fanconi-associated nuclease</fullName>
        <ecNumber evidence="17">3.1.4.1</ecNumber>
    </recommendedName>
</protein>
<dbReference type="GO" id="GO:0005634">
    <property type="term" value="C:nucleus"/>
    <property type="evidence" value="ECO:0007669"/>
    <property type="project" value="UniProtKB-SubCell"/>
</dbReference>
<evidence type="ECO:0000313" key="20">
    <source>
        <dbReference type="EMBL" id="KAK8724835.1"/>
    </source>
</evidence>
<evidence type="ECO:0000256" key="9">
    <source>
        <dbReference type="ARBA" id="ARBA00022801"/>
    </source>
</evidence>
<dbReference type="CDD" id="cd22326">
    <property type="entry name" value="FAN1-like"/>
    <property type="match status" value="1"/>
</dbReference>
<feature type="compositionally biased region" description="Polar residues" evidence="18">
    <location>
        <begin position="541"/>
        <end position="552"/>
    </location>
</feature>
<keyword evidence="14 17" id="KW-0234">DNA repair</keyword>
<dbReference type="PROSITE" id="PS50800">
    <property type="entry name" value="SAP"/>
    <property type="match status" value="1"/>
</dbReference>
<keyword evidence="6" id="KW-0255">Endonuclease</keyword>
<keyword evidence="7 17" id="KW-0227">DNA damage</keyword>
<evidence type="ECO:0000313" key="21">
    <source>
        <dbReference type="Proteomes" id="UP001445076"/>
    </source>
</evidence>
<feature type="compositionally biased region" description="Basic and acidic residues" evidence="18">
    <location>
        <begin position="1331"/>
        <end position="1340"/>
    </location>
</feature>
<dbReference type="InterPro" id="IPR049132">
    <property type="entry name" value="FAN1-like_euk"/>
</dbReference>
<evidence type="ECO:0000256" key="1">
    <source>
        <dbReference type="ARBA" id="ARBA00000983"/>
    </source>
</evidence>
<evidence type="ECO:0000256" key="10">
    <source>
        <dbReference type="ARBA" id="ARBA00022833"/>
    </source>
</evidence>
<keyword evidence="13" id="KW-0175">Coiled coil</keyword>
<comment type="catalytic activity">
    <reaction evidence="1 17">
        <text>Hydrolytically removes 5'-nucleotides successively from the 3'-hydroxy termini of 3'-hydroxy-terminated oligonucleotides.</text>
        <dbReference type="EC" id="3.1.4.1"/>
    </reaction>
</comment>
<dbReference type="EMBL" id="JARKIK010000084">
    <property type="protein sequence ID" value="KAK8724835.1"/>
    <property type="molecule type" value="Genomic_DNA"/>
</dbReference>
<evidence type="ECO:0000256" key="8">
    <source>
        <dbReference type="ARBA" id="ARBA00022771"/>
    </source>
</evidence>
<keyword evidence="10" id="KW-0862">Zinc</keyword>
<feature type="region of interest" description="Disordered" evidence="18">
    <location>
        <begin position="415"/>
        <end position="438"/>
    </location>
</feature>
<feature type="compositionally biased region" description="Basic and acidic residues" evidence="18">
    <location>
        <begin position="1310"/>
        <end position="1324"/>
    </location>
</feature>
<dbReference type="InterPro" id="IPR011856">
    <property type="entry name" value="tRNA_endonuc-like_dom_sf"/>
</dbReference>
<dbReference type="GO" id="GO:0008270">
    <property type="term" value="F:zinc ion binding"/>
    <property type="evidence" value="ECO:0007669"/>
    <property type="project" value="UniProtKB-KW"/>
</dbReference>
<keyword evidence="15 17" id="KW-0464">Manganese</keyword>
<feature type="region of interest" description="Disordered" evidence="18">
    <location>
        <begin position="1243"/>
        <end position="1368"/>
    </location>
</feature>
<keyword evidence="9 17" id="KW-0378">Hydrolase</keyword>
<feature type="compositionally biased region" description="Basic residues" evidence="18">
    <location>
        <begin position="1356"/>
        <end position="1368"/>
    </location>
</feature>
<dbReference type="SMART" id="SM00990">
    <property type="entry name" value="VRR_NUC"/>
    <property type="match status" value="1"/>
</dbReference>
<organism evidence="20 21">
    <name type="scientific">Cherax quadricarinatus</name>
    <name type="common">Australian red claw crayfish</name>
    <dbReference type="NCBI Taxonomy" id="27406"/>
    <lineage>
        <taxon>Eukaryota</taxon>
        <taxon>Metazoa</taxon>
        <taxon>Ecdysozoa</taxon>
        <taxon>Arthropoda</taxon>
        <taxon>Crustacea</taxon>
        <taxon>Multicrustacea</taxon>
        <taxon>Malacostraca</taxon>
        <taxon>Eumalacostraca</taxon>
        <taxon>Eucarida</taxon>
        <taxon>Decapoda</taxon>
        <taxon>Pleocyemata</taxon>
        <taxon>Astacidea</taxon>
        <taxon>Parastacoidea</taxon>
        <taxon>Parastacidae</taxon>
        <taxon>Cherax</taxon>
    </lineage>
</organism>
<reference evidence="20 21" key="1">
    <citation type="journal article" date="2024" name="BMC Genomics">
        <title>Genome assembly of redclaw crayfish (Cherax quadricarinatus) provides insights into its immune adaptation and hypoxia tolerance.</title>
        <authorList>
            <person name="Liu Z."/>
            <person name="Zheng J."/>
            <person name="Li H."/>
            <person name="Fang K."/>
            <person name="Wang S."/>
            <person name="He J."/>
            <person name="Zhou D."/>
            <person name="Weng S."/>
            <person name="Chi M."/>
            <person name="Gu Z."/>
            <person name="He J."/>
            <person name="Li F."/>
            <person name="Wang M."/>
        </authorList>
    </citation>
    <scope>NUCLEOTIDE SEQUENCE [LARGE SCALE GENOMIC DNA]</scope>
    <source>
        <strain evidence="20">ZL_2023a</strain>
    </source>
</reference>
<dbReference type="InterPro" id="IPR049125">
    <property type="entry name" value="FAN1-like_WH"/>
</dbReference>
<dbReference type="Pfam" id="PF21315">
    <property type="entry name" value="FAN1_HTH"/>
    <property type="match status" value="1"/>
</dbReference>
<keyword evidence="11" id="KW-0269">Exonuclease</keyword>
<evidence type="ECO:0000256" key="12">
    <source>
        <dbReference type="ARBA" id="ARBA00022842"/>
    </source>
</evidence>
<evidence type="ECO:0000259" key="19">
    <source>
        <dbReference type="PROSITE" id="PS50800"/>
    </source>
</evidence>
<evidence type="ECO:0000256" key="7">
    <source>
        <dbReference type="ARBA" id="ARBA00022763"/>
    </source>
</evidence>
<feature type="region of interest" description="Disordered" evidence="18">
    <location>
        <begin position="351"/>
        <end position="382"/>
    </location>
</feature>
<comment type="cofactor">
    <cofactor evidence="17">
        <name>Mg(2+)</name>
        <dbReference type="ChEBI" id="CHEBI:18420"/>
    </cofactor>
    <cofactor evidence="17">
        <name>Mn(2+)</name>
        <dbReference type="ChEBI" id="CHEBI:29035"/>
    </cofactor>
</comment>
<dbReference type="GO" id="GO:0070336">
    <property type="term" value="F:flap-structured DNA binding"/>
    <property type="evidence" value="ECO:0007669"/>
    <property type="project" value="TreeGrafter"/>
</dbReference>
<evidence type="ECO:0000256" key="14">
    <source>
        <dbReference type="ARBA" id="ARBA00023204"/>
    </source>
</evidence>
<dbReference type="Pfam" id="PF21170">
    <property type="entry name" value="FAN1_TPR"/>
    <property type="match status" value="1"/>
</dbReference>
<sequence length="1368" mass="155078">MMKACGGKSSNTADTGKTQKTLLHFFQQQAQTCSPIDKVICPGCNLQVPKSKLNWHLDHDCKSKNCQKKVGGKEKSRKNKKLSKIDKEKKKVKARRQAVLSDSEDDSDDLCALYCKKNESPNESDYSDACYISPDMVETQLIELESGSELVLALQPDSLRKTSSPYFSPNLKHKQYSSRKRQEKVICYEVPQLQKNGIALLEADWSSPQVTPEKANEADIIDMPQLASRPLSFSPQTKSGKAVKAMMEADWQSPSPVTTPKKNDDLIENQNKTNKICLDSTVRTDSESEDDFQTSFVIGTPKNLKLRNKSSFTPTLTKQKKKCLVFSPDSNCKNFVEKTTPNKIKTVPCELDEKNPNETKNKFENSTLSLTHTGSTTERQSLSLSPGTFVNMKVHITELKDTSVGPHIGKLEEEKSAPCKFQSEEWNNDSSSSGSDESVMLFSRAGSPALVTPTRSPSPLLIDAHVEEGISHVRNLFNDTSPCDTNVDPSVNTNMHLNVNKVKSSQDDIFDSLSQPSLQRNKNFHRSPWKIKQGLRSTGLLQNSSQKLSVTNCREKKPTPSPSGSASNSPAKLTPLKNTDEEDQLKNDPTRYRHQRGYYLENFLRILDTVLSQPQDVKLLNDDDLDVIKTFQGLTLQAQKLYVRLFQRKIKWNRISKVEYREICEKEDTQLYINELSYANFLHQENEMADLEEVLQLLSTGELHELCKQMKLRTAGKKEDLVATLSKFAKQQPTIISAFSKGSKGNSLLMKRAQACLGHCCLVNKSVRQVFMRVLMLYGLPRYDDDEEGGQQSQLTTLLMVNMGRMRFPSYDIIRDHAIFQTRDDLIRFENCSQIQGDIEECMEKHRWEAALEHCDLARTIYHNLINDIHLMEHDASLPRFLRRFTSVSLLVYVLTCSVECYQKLKNYHKAVEQLQELLAQTTHLQDYRGRWYDRLALNLEMHLKKPAQAVEVISKALRDPEVRKGHRLSLSIRAERMAASARYKSFIPAITEMPLMKPVEAPKVVIEGRSLPADIPGYKRSFIRQDSDRHAGDGEVTVCSVEELALGHYKQLGYSEGLHREGATVNTLFGIYFWDALYAPVCDVFRSPHQAAPLDLDDANFYEARRQQIDHRLSELCSWCEEEAEVELERIWNHHAGEVSLVAWDLFRNVEHAKGLVNSLGLRVIAAICERLAKDHRFTRSGFPDLIVWNPSTKMSRIVEVKGPNDRLSTKQILWLDYLLASEAVAEVCHVEAIGAKKIKLASPRKISPKKTSKKSPKNNEVSDLENAVEGTQKQKKKKDEGSVCVKNGEVSDEKNITNSSASVNENHNVSEEKNVNEDDRPLRSKSKRRNSDDFEEPRKKFKKNTVIKGTGVVKNKKKIEGKKKSD</sequence>
<evidence type="ECO:0000256" key="6">
    <source>
        <dbReference type="ARBA" id="ARBA00022759"/>
    </source>
</evidence>
<dbReference type="InterPro" id="IPR003034">
    <property type="entry name" value="SAP_dom"/>
</dbReference>
<dbReference type="PANTHER" id="PTHR15749:SF4">
    <property type="entry name" value="FANCONI-ASSOCIATED NUCLEASE 1"/>
    <property type="match status" value="1"/>
</dbReference>
<keyword evidence="8" id="KW-0863">Zinc-finger</keyword>
<feature type="compositionally biased region" description="Polar residues" evidence="18">
    <location>
        <begin position="1298"/>
        <end position="1309"/>
    </location>
</feature>
<evidence type="ECO:0000256" key="16">
    <source>
        <dbReference type="ARBA" id="ARBA00023242"/>
    </source>
</evidence>
<dbReference type="Gene3D" id="3.40.1350.10">
    <property type="match status" value="1"/>
</dbReference>
<evidence type="ECO:0000256" key="15">
    <source>
        <dbReference type="ARBA" id="ARBA00023211"/>
    </source>
</evidence>
<proteinExistence type="inferred from homology"/>
<feature type="region of interest" description="Disordered" evidence="18">
    <location>
        <begin position="541"/>
        <end position="591"/>
    </location>
</feature>
<dbReference type="Proteomes" id="UP001445076">
    <property type="component" value="Unassembled WGS sequence"/>
</dbReference>
<name>A0AAW0W7L3_CHEQU</name>
<dbReference type="PANTHER" id="PTHR15749">
    <property type="entry name" value="FANCONI-ASSOCIATED NUCLEASE 1"/>
    <property type="match status" value="1"/>
</dbReference>
<dbReference type="SUPFAM" id="SSF48452">
    <property type="entry name" value="TPR-like"/>
    <property type="match status" value="1"/>
</dbReference>
<evidence type="ECO:0000256" key="4">
    <source>
        <dbReference type="ARBA" id="ARBA00022722"/>
    </source>
</evidence>
<dbReference type="GO" id="GO:0017108">
    <property type="term" value="F:5'-flap endonuclease activity"/>
    <property type="evidence" value="ECO:0007669"/>
    <property type="project" value="TreeGrafter"/>
</dbReference>
<dbReference type="InterPro" id="IPR033315">
    <property type="entry name" value="Fan1-like"/>
</dbReference>
<keyword evidence="21" id="KW-1185">Reference proteome</keyword>
<feature type="compositionally biased region" description="Low complexity" evidence="18">
    <location>
        <begin position="366"/>
        <end position="377"/>
    </location>
</feature>
<gene>
    <name evidence="20" type="ORF">OTU49_010934</name>
</gene>
<keyword evidence="4 17" id="KW-0540">Nuclease</keyword>
<dbReference type="InterPro" id="IPR014883">
    <property type="entry name" value="VRR_NUC"/>
</dbReference>
<dbReference type="Pfam" id="PF08774">
    <property type="entry name" value="VRR_NUC"/>
    <property type="match status" value="1"/>
</dbReference>
<dbReference type="InterPro" id="IPR011990">
    <property type="entry name" value="TPR-like_helical_dom_sf"/>
</dbReference>
<keyword evidence="5 17" id="KW-0479">Metal-binding</keyword>
<dbReference type="GO" id="GO:0004528">
    <property type="term" value="F:phosphodiesterase I activity"/>
    <property type="evidence" value="ECO:0007669"/>
    <property type="project" value="UniProtKB-EC"/>
</dbReference>
<comment type="subcellular location">
    <subcellularLocation>
        <location evidence="2 17">Nucleus</location>
    </subcellularLocation>
</comment>
<comment type="function">
    <text evidence="17">Nuclease required for the repair of DNA interstrand cross-links (ICL). Acts as a 5'-3' exonuclease that anchors at a cut end of DNA and cleaves DNA successively at every third nucleotide, allowing to excise an ICL from one strand through flanking incisions.</text>
</comment>
<dbReference type="GO" id="GO:0036297">
    <property type="term" value="P:interstrand cross-link repair"/>
    <property type="evidence" value="ECO:0007669"/>
    <property type="project" value="InterPro"/>
</dbReference>
<evidence type="ECO:0000256" key="2">
    <source>
        <dbReference type="ARBA" id="ARBA00004123"/>
    </source>
</evidence>